<reference evidence="1 2" key="1">
    <citation type="submission" date="2024-10" db="EMBL/GenBank/DDBJ databases">
        <title>Updated reference genomes for cyclostephanoid diatoms.</title>
        <authorList>
            <person name="Roberts W.R."/>
            <person name="Alverson A.J."/>
        </authorList>
    </citation>
    <scope>NUCLEOTIDE SEQUENCE [LARGE SCALE GENOMIC DNA]</scope>
    <source>
        <strain evidence="1 2">AJA010-31</strain>
    </source>
</reference>
<dbReference type="EMBL" id="JALLPJ020001326">
    <property type="protein sequence ID" value="KAL3769747.1"/>
    <property type="molecule type" value="Genomic_DNA"/>
</dbReference>
<comment type="caution">
    <text evidence="1">The sequence shown here is derived from an EMBL/GenBank/DDBJ whole genome shotgun (WGS) entry which is preliminary data.</text>
</comment>
<protein>
    <submittedName>
        <fullName evidence="1">Uncharacterized protein</fullName>
    </submittedName>
</protein>
<sequence length="100" mass="11961">MNRSIAVMDAIERPVRSRAHIRGEIQQIILDRLPPQLRRFYKRSAIVKQAIVFEEFLYKTSSSLEFYANADTLQHRVLQIAIRMFVQRSRKLFVYFDMRA</sequence>
<gene>
    <name evidence="1" type="ORF">ACHAWO_009919</name>
</gene>
<proteinExistence type="predicted"/>
<keyword evidence="2" id="KW-1185">Reference proteome</keyword>
<dbReference type="AlphaFoldDB" id="A0ABD3N5B3"/>
<evidence type="ECO:0000313" key="1">
    <source>
        <dbReference type="EMBL" id="KAL3769747.1"/>
    </source>
</evidence>
<organism evidence="1 2">
    <name type="scientific">Cyclotella atomus</name>
    <dbReference type="NCBI Taxonomy" id="382360"/>
    <lineage>
        <taxon>Eukaryota</taxon>
        <taxon>Sar</taxon>
        <taxon>Stramenopiles</taxon>
        <taxon>Ochrophyta</taxon>
        <taxon>Bacillariophyta</taxon>
        <taxon>Coscinodiscophyceae</taxon>
        <taxon>Thalassiosirophycidae</taxon>
        <taxon>Stephanodiscales</taxon>
        <taxon>Stephanodiscaceae</taxon>
        <taxon>Cyclotella</taxon>
    </lineage>
</organism>
<dbReference type="Proteomes" id="UP001530400">
    <property type="component" value="Unassembled WGS sequence"/>
</dbReference>
<name>A0ABD3N5B3_9STRA</name>
<accession>A0ABD3N5B3</accession>
<evidence type="ECO:0000313" key="2">
    <source>
        <dbReference type="Proteomes" id="UP001530400"/>
    </source>
</evidence>